<evidence type="ECO:0000259" key="3">
    <source>
        <dbReference type="Pfam" id="PF20153"/>
    </source>
</evidence>
<feature type="compositionally biased region" description="Polar residues" evidence="1">
    <location>
        <begin position="530"/>
        <end position="544"/>
    </location>
</feature>
<feature type="transmembrane region" description="Helical" evidence="2">
    <location>
        <begin position="707"/>
        <end position="726"/>
    </location>
</feature>
<evidence type="ECO:0000313" key="4">
    <source>
        <dbReference type="EMBL" id="SJL11650.1"/>
    </source>
</evidence>
<dbReference type="Pfam" id="PF20153">
    <property type="entry name" value="DUF6535"/>
    <property type="match status" value="1"/>
</dbReference>
<feature type="region of interest" description="Disordered" evidence="1">
    <location>
        <begin position="528"/>
        <end position="558"/>
    </location>
</feature>
<gene>
    <name evidence="4" type="ORF">ARMOST_15056</name>
</gene>
<keyword evidence="5" id="KW-1185">Reference proteome</keyword>
<feature type="transmembrane region" description="Helical" evidence="2">
    <location>
        <begin position="758"/>
        <end position="786"/>
    </location>
</feature>
<dbReference type="EMBL" id="FUEG01000014">
    <property type="protein sequence ID" value="SJL11650.1"/>
    <property type="molecule type" value="Genomic_DNA"/>
</dbReference>
<dbReference type="InterPro" id="IPR045338">
    <property type="entry name" value="DUF6535"/>
</dbReference>
<feature type="domain" description="DUF6535" evidence="3">
    <location>
        <begin position="627"/>
        <end position="786"/>
    </location>
</feature>
<feature type="region of interest" description="Disordered" evidence="1">
    <location>
        <begin position="276"/>
        <end position="301"/>
    </location>
</feature>
<keyword evidence="2" id="KW-0812">Transmembrane</keyword>
<sequence>MSFPLPPNVLPAGPQLYTFPRLQDGDGLEKNWLDKDGNFQTEEIDLSMVHQTPWFVDLCQRFGLAHSGTKPARRERLIKFSQAGTEQWKANLLPPTRIPHKGVRDGAITKRKLTRLGNRIHDVSIPASNPKGVLVPMSRSVDTRSQAKVDDYIPWAERRMAKIAKEEEHAQNLRHTHLPEPGVNNVRNINVPNTDPLASPDFFQRLASIVEEKLVAHRNSSPLSLPSTASTVTPHPSMDFDSTIMGLTASSPEAFSGVVDRPDSPILPSLRPMQMTSPSTLLSPPAPPVSECNGHTPVSSDDTTVNPIQCSLVFADGQVLTVRQGDVPPTKPFSYTTNIQSLLQCWDDCNPDWAPPVDYPIVIHGRPIPIKYYKDIYKLNKKTGNEWEKLRSVWLDWKNFVEAYQASPTPEDFWDEFSDSRGQRLKFAPIKRTLLMRRADANLVLAQQALTEYGDDFINHFSYKADGKLKRMTDVPAITPRSATSSNQSPQSQKNLQRDQRSTCGKPGNRLCASFSSTSSSFRRILTISTNGPSSSDPGHSQTIYGDDDEETKERAGKDQEHVLEVEAEEGKSEQKQALLNASTKKIFGTMRRPNLAARKGNDAYNYEEKYPEDVPYEETVPNARVWRTYEDESRIHDANMVEESRDNVDVLLVFAGLFSAVVTTFVAQTYQNLQADYTAMLDAISSSPLNPSIVFVPAATDVWVNGLWFVSLFLSLTTAFVAVLVKQWLHRYVVLPSGTPRDRSFTRQFRYAGFQKWHVQVIIGLLPVLMHLALAIFLIGLVIFLRPL</sequence>
<dbReference type="Proteomes" id="UP000219338">
    <property type="component" value="Unassembled WGS sequence"/>
</dbReference>
<organism evidence="4 5">
    <name type="scientific">Armillaria ostoyae</name>
    <name type="common">Armillaria root rot fungus</name>
    <dbReference type="NCBI Taxonomy" id="47428"/>
    <lineage>
        <taxon>Eukaryota</taxon>
        <taxon>Fungi</taxon>
        <taxon>Dikarya</taxon>
        <taxon>Basidiomycota</taxon>
        <taxon>Agaricomycotina</taxon>
        <taxon>Agaricomycetes</taxon>
        <taxon>Agaricomycetidae</taxon>
        <taxon>Agaricales</taxon>
        <taxon>Marasmiineae</taxon>
        <taxon>Physalacriaceae</taxon>
        <taxon>Armillaria</taxon>
    </lineage>
</organism>
<name>A0A284RSC5_ARMOS</name>
<keyword evidence="2" id="KW-1133">Transmembrane helix</keyword>
<evidence type="ECO:0000256" key="2">
    <source>
        <dbReference type="SAM" id="Phobius"/>
    </source>
</evidence>
<evidence type="ECO:0000256" key="1">
    <source>
        <dbReference type="SAM" id="MobiDB-lite"/>
    </source>
</evidence>
<proteinExistence type="predicted"/>
<feature type="region of interest" description="Disordered" evidence="1">
    <location>
        <begin position="479"/>
        <end position="511"/>
    </location>
</feature>
<feature type="compositionally biased region" description="Polar residues" evidence="1">
    <location>
        <begin position="481"/>
        <end position="495"/>
    </location>
</feature>
<evidence type="ECO:0000313" key="5">
    <source>
        <dbReference type="Proteomes" id="UP000219338"/>
    </source>
</evidence>
<reference evidence="5" key="1">
    <citation type="journal article" date="2017" name="Nat. Ecol. Evol.">
        <title>Genome expansion and lineage-specific genetic innovations in the forest pathogenic fungi Armillaria.</title>
        <authorList>
            <person name="Sipos G."/>
            <person name="Prasanna A.N."/>
            <person name="Walter M.C."/>
            <person name="O'Connor E."/>
            <person name="Balint B."/>
            <person name="Krizsan K."/>
            <person name="Kiss B."/>
            <person name="Hess J."/>
            <person name="Varga T."/>
            <person name="Slot J."/>
            <person name="Riley R."/>
            <person name="Boka B."/>
            <person name="Rigling D."/>
            <person name="Barry K."/>
            <person name="Lee J."/>
            <person name="Mihaltcheva S."/>
            <person name="LaButti K."/>
            <person name="Lipzen A."/>
            <person name="Waldron R."/>
            <person name="Moloney N.M."/>
            <person name="Sperisen C."/>
            <person name="Kredics L."/>
            <person name="Vagvoelgyi C."/>
            <person name="Patrignani A."/>
            <person name="Fitzpatrick D."/>
            <person name="Nagy I."/>
            <person name="Doyle S."/>
            <person name="Anderson J.B."/>
            <person name="Grigoriev I.V."/>
            <person name="Gueldener U."/>
            <person name="Muensterkoetter M."/>
            <person name="Nagy L.G."/>
        </authorList>
    </citation>
    <scope>NUCLEOTIDE SEQUENCE [LARGE SCALE GENOMIC DNA]</scope>
    <source>
        <strain evidence="5">C18/9</strain>
    </source>
</reference>
<accession>A0A284RSC5</accession>
<dbReference type="OrthoDB" id="3049189at2759"/>
<keyword evidence="2" id="KW-0472">Membrane</keyword>
<dbReference type="AlphaFoldDB" id="A0A284RSC5"/>
<protein>
    <recommendedName>
        <fullName evidence="3">DUF6535 domain-containing protein</fullName>
    </recommendedName>
</protein>
<feature type="transmembrane region" description="Helical" evidence="2">
    <location>
        <begin position="651"/>
        <end position="668"/>
    </location>
</feature>